<dbReference type="SUPFAM" id="SSF56300">
    <property type="entry name" value="Metallo-dependent phosphatases"/>
    <property type="match status" value="1"/>
</dbReference>
<gene>
    <name evidence="4" type="ORF">J421_3388</name>
</gene>
<dbReference type="KEGG" id="gba:J421_3388"/>
<dbReference type="Pfam" id="PF12850">
    <property type="entry name" value="Metallophos_2"/>
    <property type="match status" value="1"/>
</dbReference>
<dbReference type="InterPro" id="IPR041802">
    <property type="entry name" value="MPP_YfcE"/>
</dbReference>
<keyword evidence="2" id="KW-0479">Metal-binding</keyword>
<dbReference type="OrthoDB" id="9800565at2"/>
<name>W0RKS3_9BACT</name>
<protein>
    <recommendedName>
        <fullName evidence="2">Phosphoesterase</fullName>
        <ecNumber evidence="2">3.1.4.-</ecNumber>
    </recommendedName>
</protein>
<dbReference type="Gene3D" id="3.60.21.10">
    <property type="match status" value="1"/>
</dbReference>
<dbReference type="AlphaFoldDB" id="W0RKS3"/>
<dbReference type="STRING" id="861299.J421_3388"/>
<dbReference type="InterPro" id="IPR024654">
    <property type="entry name" value="Calcineurin-like_PHP_lpxH"/>
</dbReference>
<dbReference type="HOGENOM" id="CLU_063749_4_0_0"/>
<dbReference type="InParanoid" id="W0RKS3"/>
<dbReference type="Proteomes" id="UP000019151">
    <property type="component" value="Chromosome"/>
</dbReference>
<reference evidence="4 5" key="1">
    <citation type="journal article" date="2014" name="Genome Announc.">
        <title>Genome Sequence and Methylome of Soil Bacterium Gemmatirosa kalamazoonensis KBS708T, a Member of the Rarely Cultivated Gemmatimonadetes Phylum.</title>
        <authorList>
            <person name="Debruyn J.M."/>
            <person name="Radosevich M."/>
            <person name="Wommack K.E."/>
            <person name="Polson S.W."/>
            <person name="Hauser L.J."/>
            <person name="Fawaz M.N."/>
            <person name="Korlach J."/>
            <person name="Tsai Y.C."/>
        </authorList>
    </citation>
    <scope>NUCLEOTIDE SEQUENCE [LARGE SCALE GENOMIC DNA]</scope>
    <source>
        <strain evidence="4 5">KBS708</strain>
    </source>
</reference>
<dbReference type="InterPro" id="IPR000979">
    <property type="entry name" value="Phosphodiesterase_MJ0936/Vps29"/>
</dbReference>
<dbReference type="EC" id="3.1.4.-" evidence="2"/>
<accession>W0RKS3</accession>
<dbReference type="EMBL" id="CP007128">
    <property type="protein sequence ID" value="AHG90925.1"/>
    <property type="molecule type" value="Genomic_DNA"/>
</dbReference>
<dbReference type="InterPro" id="IPR053193">
    <property type="entry name" value="MetalloPDE_YfcE-like"/>
</dbReference>
<dbReference type="InterPro" id="IPR029052">
    <property type="entry name" value="Metallo-depent_PP-like"/>
</dbReference>
<evidence type="ECO:0000259" key="3">
    <source>
        <dbReference type="Pfam" id="PF12850"/>
    </source>
</evidence>
<proteinExistence type="inferred from homology"/>
<comment type="similarity">
    <text evidence="1 2">Belongs to the metallophosphoesterase superfamily. YfcE family.</text>
</comment>
<dbReference type="PANTHER" id="PTHR43165">
    <property type="entry name" value="METALLOPHOSPHOESTERASE"/>
    <property type="match status" value="1"/>
</dbReference>
<evidence type="ECO:0000256" key="2">
    <source>
        <dbReference type="RuleBase" id="RU362039"/>
    </source>
</evidence>
<comment type="cofactor">
    <cofactor evidence="2">
        <name>a divalent metal cation</name>
        <dbReference type="ChEBI" id="CHEBI:60240"/>
    </cofactor>
</comment>
<evidence type="ECO:0000313" key="4">
    <source>
        <dbReference type="EMBL" id="AHG90925.1"/>
    </source>
</evidence>
<keyword evidence="5" id="KW-1185">Reference proteome</keyword>
<dbReference type="NCBIfam" id="TIGR00040">
    <property type="entry name" value="yfcE"/>
    <property type="match status" value="1"/>
</dbReference>
<dbReference type="GO" id="GO:0046872">
    <property type="term" value="F:metal ion binding"/>
    <property type="evidence" value="ECO:0007669"/>
    <property type="project" value="UniProtKB-KW"/>
</dbReference>
<organism evidence="4 5">
    <name type="scientific">Gemmatirosa kalamazoonensis</name>
    <dbReference type="NCBI Taxonomy" id="861299"/>
    <lineage>
        <taxon>Bacteria</taxon>
        <taxon>Pseudomonadati</taxon>
        <taxon>Gemmatimonadota</taxon>
        <taxon>Gemmatimonadia</taxon>
        <taxon>Gemmatimonadales</taxon>
        <taxon>Gemmatimonadaceae</taxon>
        <taxon>Gemmatirosa</taxon>
    </lineage>
</organism>
<sequence length="170" mass="18094">MKIGLLADTHDRLPAIAELLHRFQQAGVTLVLHAGDYSAPFALRPFREASLPLAGVFGRNDGDREGLLAAAAALPAGGELFESPHSFTVDGQTILVVHDVSDVLPRSLDAHAIVIHGCSHQAETRTRGETLMVNPGEGCGWLSGTPSAAILDLATREVQRVTLDDWASRS</sequence>
<dbReference type="GO" id="GO:0016787">
    <property type="term" value="F:hydrolase activity"/>
    <property type="evidence" value="ECO:0007669"/>
    <property type="project" value="UniProtKB-UniRule"/>
</dbReference>
<evidence type="ECO:0000256" key="1">
    <source>
        <dbReference type="ARBA" id="ARBA00008950"/>
    </source>
</evidence>
<feature type="domain" description="Calcineurin-like phosphoesterase" evidence="3">
    <location>
        <begin position="1"/>
        <end position="155"/>
    </location>
</feature>
<dbReference type="CDD" id="cd00841">
    <property type="entry name" value="MPP_YfcE"/>
    <property type="match status" value="1"/>
</dbReference>
<dbReference type="RefSeq" id="WP_025412387.1">
    <property type="nucleotide sequence ID" value="NZ_CP007128.1"/>
</dbReference>
<dbReference type="eggNOG" id="COG0622">
    <property type="taxonomic scope" value="Bacteria"/>
</dbReference>
<dbReference type="PANTHER" id="PTHR43165:SF1">
    <property type="entry name" value="PHOSPHODIESTERASE MJ0936"/>
    <property type="match status" value="1"/>
</dbReference>
<evidence type="ECO:0000313" key="5">
    <source>
        <dbReference type="Proteomes" id="UP000019151"/>
    </source>
</evidence>